<organism evidence="2 3">
    <name type="scientific">Zostera marina</name>
    <name type="common">Eelgrass</name>
    <dbReference type="NCBI Taxonomy" id="29655"/>
    <lineage>
        <taxon>Eukaryota</taxon>
        <taxon>Viridiplantae</taxon>
        <taxon>Streptophyta</taxon>
        <taxon>Embryophyta</taxon>
        <taxon>Tracheophyta</taxon>
        <taxon>Spermatophyta</taxon>
        <taxon>Magnoliopsida</taxon>
        <taxon>Liliopsida</taxon>
        <taxon>Zosteraceae</taxon>
        <taxon>Zostera</taxon>
    </lineage>
</organism>
<evidence type="ECO:0008006" key="4">
    <source>
        <dbReference type="Google" id="ProtNLM"/>
    </source>
</evidence>
<feature type="region of interest" description="Disordered" evidence="1">
    <location>
        <begin position="77"/>
        <end position="107"/>
    </location>
</feature>
<dbReference type="PANTHER" id="PTHR46932">
    <property type="entry name" value="HEAVY METAL-ASSOCIATED ISOPRENYLATED PLANT PROTEIN 47"/>
    <property type="match status" value="1"/>
</dbReference>
<evidence type="ECO:0000313" key="2">
    <source>
        <dbReference type="EMBL" id="KMZ69778.1"/>
    </source>
</evidence>
<dbReference type="InterPro" id="IPR042885">
    <property type="entry name" value="HIPP47/16"/>
</dbReference>
<sequence>MKQKIVIRVEARCNRCRAKAMAIASKQGVESVTLEGTLRDEIVLIGEDVDVPCLTKRLRNKVGHASIVTVEDKEKLKKEADEKKKKDEDELKKFKDKEEKDKKEAEFTAEREKNELECYRRMQNPHYITQHNKNCNSSHHFPCKQFHREYHSYYPSPQYPCPPPPTMCVVDRNLYNDNQCIIM</sequence>
<dbReference type="PANTHER" id="PTHR46932:SF12">
    <property type="entry name" value="HEAVY METAL-ASSOCIATED ISOPRENYLATED PLANT PROTEIN 47"/>
    <property type="match status" value="1"/>
</dbReference>
<evidence type="ECO:0000256" key="1">
    <source>
        <dbReference type="SAM" id="MobiDB-lite"/>
    </source>
</evidence>
<accession>A0A0K9PL42</accession>
<protein>
    <recommendedName>
        <fullName evidence="4">HMA domain-containing protein</fullName>
    </recommendedName>
</protein>
<gene>
    <name evidence="2" type="ORF">ZOSMA_207G00200</name>
</gene>
<comment type="caution">
    <text evidence="2">The sequence shown here is derived from an EMBL/GenBank/DDBJ whole genome shotgun (WGS) entry which is preliminary data.</text>
</comment>
<dbReference type="OrthoDB" id="692882at2759"/>
<dbReference type="STRING" id="29655.A0A0K9PL42"/>
<name>A0A0K9PL42_ZOSMR</name>
<dbReference type="EMBL" id="LFYR01000749">
    <property type="protein sequence ID" value="KMZ69778.1"/>
    <property type="molecule type" value="Genomic_DNA"/>
</dbReference>
<dbReference type="AlphaFoldDB" id="A0A0K9PL42"/>
<proteinExistence type="predicted"/>
<keyword evidence="3" id="KW-1185">Reference proteome</keyword>
<dbReference type="Gene3D" id="3.30.70.100">
    <property type="match status" value="1"/>
</dbReference>
<reference evidence="3" key="1">
    <citation type="journal article" date="2016" name="Nature">
        <title>The genome of the seagrass Zostera marina reveals angiosperm adaptation to the sea.</title>
        <authorList>
            <person name="Olsen J.L."/>
            <person name="Rouze P."/>
            <person name="Verhelst B."/>
            <person name="Lin Y.-C."/>
            <person name="Bayer T."/>
            <person name="Collen J."/>
            <person name="Dattolo E."/>
            <person name="De Paoli E."/>
            <person name="Dittami S."/>
            <person name="Maumus F."/>
            <person name="Michel G."/>
            <person name="Kersting A."/>
            <person name="Lauritano C."/>
            <person name="Lohaus R."/>
            <person name="Toepel M."/>
            <person name="Tonon T."/>
            <person name="Vanneste K."/>
            <person name="Amirebrahimi M."/>
            <person name="Brakel J."/>
            <person name="Bostroem C."/>
            <person name="Chovatia M."/>
            <person name="Grimwood J."/>
            <person name="Jenkins J.W."/>
            <person name="Jueterbock A."/>
            <person name="Mraz A."/>
            <person name="Stam W.T."/>
            <person name="Tice H."/>
            <person name="Bornberg-Bauer E."/>
            <person name="Green P.J."/>
            <person name="Pearson G.A."/>
            <person name="Procaccini G."/>
            <person name="Duarte C.M."/>
            <person name="Schmutz J."/>
            <person name="Reusch T.B.H."/>
            <person name="Van de Peer Y."/>
        </authorList>
    </citation>
    <scope>NUCLEOTIDE SEQUENCE [LARGE SCALE GENOMIC DNA]</scope>
    <source>
        <strain evidence="3">cv. Finnish</strain>
    </source>
</reference>
<dbReference type="Proteomes" id="UP000036987">
    <property type="component" value="Unassembled WGS sequence"/>
</dbReference>
<evidence type="ECO:0000313" key="3">
    <source>
        <dbReference type="Proteomes" id="UP000036987"/>
    </source>
</evidence>